<reference evidence="1" key="2">
    <citation type="submission" date="2025-08" db="UniProtKB">
        <authorList>
            <consortium name="Ensembl"/>
        </authorList>
    </citation>
    <scope>IDENTIFICATION</scope>
</reference>
<sequence>EHLCPYLTSCLLALDGVRSGRSGTGQHVVRALDGVRSGRSGTGQHVVRALDGVRSGRSGTGQHVVRALNGVRSGRSGTGQHVVRALDGVRSGQTASGSAFKEGGGQRHVIDIIGPGNMGKKVTACVCMFTDGNKTDMTTTASLRYRARVTVQDSV</sequence>
<dbReference type="Proteomes" id="UP000314983">
    <property type="component" value="Chromosome 16"/>
</dbReference>
<proteinExistence type="predicted"/>
<evidence type="ECO:0000313" key="1">
    <source>
        <dbReference type="Ensembl" id="ENSEEEP00000060646.1"/>
    </source>
</evidence>
<organism evidence="1 2">
    <name type="scientific">Electrophorus electricus</name>
    <name type="common">Electric eel</name>
    <name type="synonym">Gymnotus electricus</name>
    <dbReference type="NCBI Taxonomy" id="8005"/>
    <lineage>
        <taxon>Eukaryota</taxon>
        <taxon>Metazoa</taxon>
        <taxon>Chordata</taxon>
        <taxon>Craniata</taxon>
        <taxon>Vertebrata</taxon>
        <taxon>Euteleostomi</taxon>
        <taxon>Actinopterygii</taxon>
        <taxon>Neopterygii</taxon>
        <taxon>Teleostei</taxon>
        <taxon>Ostariophysi</taxon>
        <taxon>Gymnotiformes</taxon>
        <taxon>Gymnotoidei</taxon>
        <taxon>Gymnotidae</taxon>
        <taxon>Electrophorus</taxon>
    </lineage>
</organism>
<reference evidence="1 2" key="1">
    <citation type="submission" date="2020-05" db="EMBL/GenBank/DDBJ databases">
        <title>Electrophorus electricus (electric eel) genome, fEleEle1, primary haplotype.</title>
        <authorList>
            <person name="Myers G."/>
            <person name="Meyer A."/>
            <person name="Fedrigo O."/>
            <person name="Formenti G."/>
            <person name="Rhie A."/>
            <person name="Tracey A."/>
            <person name="Sims Y."/>
            <person name="Jarvis E.D."/>
        </authorList>
    </citation>
    <scope>NUCLEOTIDE SEQUENCE [LARGE SCALE GENOMIC DNA]</scope>
</reference>
<dbReference type="AlphaFoldDB" id="A0AAY5EV61"/>
<accession>A0AAY5EV61</accession>
<evidence type="ECO:0000313" key="2">
    <source>
        <dbReference type="Proteomes" id="UP000314983"/>
    </source>
</evidence>
<dbReference type="Ensembl" id="ENSEEET00000062579.1">
    <property type="protein sequence ID" value="ENSEEEP00000060646.1"/>
    <property type="gene ID" value="ENSEEEG00000025497.1"/>
</dbReference>
<reference evidence="1" key="3">
    <citation type="submission" date="2025-09" db="UniProtKB">
        <authorList>
            <consortium name="Ensembl"/>
        </authorList>
    </citation>
    <scope>IDENTIFICATION</scope>
</reference>
<name>A0AAY5EV61_ELEEL</name>
<keyword evidence="2" id="KW-1185">Reference proteome</keyword>
<protein>
    <submittedName>
        <fullName evidence="1">Uncharacterized protein</fullName>
    </submittedName>
</protein>